<proteinExistence type="predicted"/>
<accession>A0A183DTH3</accession>
<dbReference type="WBParaSite" id="GPUH_0001202801-mRNA-1">
    <property type="protein sequence ID" value="GPUH_0001202801-mRNA-1"/>
    <property type="gene ID" value="GPUH_0001202801"/>
</dbReference>
<dbReference type="Proteomes" id="UP000271098">
    <property type="component" value="Unassembled WGS sequence"/>
</dbReference>
<protein>
    <submittedName>
        <fullName evidence="6">EGF_CA domain-containing protein</fullName>
    </submittedName>
</protein>
<sequence>MQQKKSDVDECALDLCKEPNSWCINLRGSFACCTANSTSSTCVGLEITGGQEGHLHAASAGILRTQYGSLASSSPIATKDIGSSGKIVSNTFGTSKARTGQDAGADAWGHWSSGSSGRKGGWAIETVGEWKNFTGHAIIIGRGRIESGKWNLTQGMDGKLTWTGFFLLNDKG</sequence>
<keyword evidence="1" id="KW-1015">Disulfide bond</keyword>
<evidence type="ECO:0000313" key="6">
    <source>
        <dbReference type="WBParaSite" id="GPUH_0001202801-mRNA-1"/>
    </source>
</evidence>
<name>A0A183DTH3_9BILA</name>
<evidence type="ECO:0000256" key="1">
    <source>
        <dbReference type="ARBA" id="ARBA00023157"/>
    </source>
</evidence>
<feature type="domain" description="EGF-like calcium-binding" evidence="3">
    <location>
        <begin position="7"/>
        <end position="43"/>
    </location>
</feature>
<evidence type="ECO:0000256" key="2">
    <source>
        <dbReference type="SAM" id="MobiDB-lite"/>
    </source>
</evidence>
<dbReference type="EMBL" id="UYRT01078970">
    <property type="protein sequence ID" value="VDN19686.1"/>
    <property type="molecule type" value="Genomic_DNA"/>
</dbReference>
<evidence type="ECO:0000313" key="4">
    <source>
        <dbReference type="EMBL" id="VDN19686.1"/>
    </source>
</evidence>
<evidence type="ECO:0000259" key="3">
    <source>
        <dbReference type="SMART" id="SM00179"/>
    </source>
</evidence>
<dbReference type="GO" id="GO:0005509">
    <property type="term" value="F:calcium ion binding"/>
    <property type="evidence" value="ECO:0007669"/>
    <property type="project" value="InterPro"/>
</dbReference>
<dbReference type="CDD" id="cd00054">
    <property type="entry name" value="EGF_CA"/>
    <property type="match status" value="1"/>
</dbReference>
<dbReference type="InterPro" id="IPR001881">
    <property type="entry name" value="EGF-like_Ca-bd_dom"/>
</dbReference>
<reference evidence="6" key="1">
    <citation type="submission" date="2016-06" db="UniProtKB">
        <authorList>
            <consortium name="WormBaseParasite"/>
        </authorList>
    </citation>
    <scope>IDENTIFICATION</scope>
</reference>
<feature type="compositionally biased region" description="Low complexity" evidence="2">
    <location>
        <begin position="103"/>
        <end position="116"/>
    </location>
</feature>
<reference evidence="4 5" key="2">
    <citation type="submission" date="2018-11" db="EMBL/GenBank/DDBJ databases">
        <authorList>
            <consortium name="Pathogen Informatics"/>
        </authorList>
    </citation>
    <scope>NUCLEOTIDE SEQUENCE [LARGE SCALE GENOMIC DNA]</scope>
</reference>
<gene>
    <name evidence="4" type="ORF">GPUH_LOCUS12014</name>
</gene>
<keyword evidence="5" id="KW-1185">Reference proteome</keyword>
<dbReference type="SMART" id="SM00179">
    <property type="entry name" value="EGF_CA"/>
    <property type="match status" value="1"/>
</dbReference>
<feature type="region of interest" description="Disordered" evidence="2">
    <location>
        <begin position="99"/>
        <end position="118"/>
    </location>
</feature>
<dbReference type="OrthoDB" id="4062651at2759"/>
<evidence type="ECO:0000313" key="5">
    <source>
        <dbReference type="Proteomes" id="UP000271098"/>
    </source>
</evidence>
<organism evidence="6">
    <name type="scientific">Gongylonema pulchrum</name>
    <dbReference type="NCBI Taxonomy" id="637853"/>
    <lineage>
        <taxon>Eukaryota</taxon>
        <taxon>Metazoa</taxon>
        <taxon>Ecdysozoa</taxon>
        <taxon>Nematoda</taxon>
        <taxon>Chromadorea</taxon>
        <taxon>Rhabditida</taxon>
        <taxon>Spirurina</taxon>
        <taxon>Spiruromorpha</taxon>
        <taxon>Spiruroidea</taxon>
        <taxon>Gongylonematidae</taxon>
        <taxon>Gongylonema</taxon>
    </lineage>
</organism>
<dbReference type="AlphaFoldDB" id="A0A183DTH3"/>